<comment type="caution">
    <text evidence="2">The sequence shown here is derived from an EMBL/GenBank/DDBJ whole genome shotgun (WGS) entry which is preliminary data.</text>
</comment>
<evidence type="ECO:0000259" key="1">
    <source>
        <dbReference type="Pfam" id="PF13568"/>
    </source>
</evidence>
<evidence type="ECO:0000313" key="3">
    <source>
        <dbReference type="Proteomes" id="UP000095552"/>
    </source>
</evidence>
<keyword evidence="3" id="KW-1185">Reference proteome</keyword>
<reference evidence="2 3" key="1">
    <citation type="submission" date="2016-08" db="EMBL/GenBank/DDBJ databases">
        <title>Draft genome of Fabibacter sp. strain SK-8.</title>
        <authorList>
            <person name="Wong S.-K."/>
            <person name="Hamasaki K."/>
            <person name="Yoshizawa S."/>
        </authorList>
    </citation>
    <scope>NUCLEOTIDE SEQUENCE [LARGE SCALE GENOMIC DNA]</scope>
    <source>
        <strain evidence="2 3">SK-8</strain>
    </source>
</reference>
<dbReference type="Proteomes" id="UP000095552">
    <property type="component" value="Unassembled WGS sequence"/>
</dbReference>
<dbReference type="InterPro" id="IPR025665">
    <property type="entry name" value="Beta-barrel_OMP_2"/>
</dbReference>
<dbReference type="RefSeq" id="WP_069833482.1">
    <property type="nucleotide sequence ID" value="NZ_MDGQ01000002.1"/>
</dbReference>
<dbReference type="STRING" id="1563681.BFP71_00400"/>
<accession>A0A1E5T7Z5</accession>
<organism evidence="2 3">
    <name type="scientific">Roseivirga misakiensis</name>
    <dbReference type="NCBI Taxonomy" id="1563681"/>
    <lineage>
        <taxon>Bacteria</taxon>
        <taxon>Pseudomonadati</taxon>
        <taxon>Bacteroidota</taxon>
        <taxon>Cytophagia</taxon>
        <taxon>Cytophagales</taxon>
        <taxon>Roseivirgaceae</taxon>
        <taxon>Roseivirga</taxon>
    </lineage>
</organism>
<protein>
    <recommendedName>
        <fullName evidence="1">Outer membrane protein beta-barrel domain-containing protein</fullName>
    </recommendedName>
</protein>
<gene>
    <name evidence="2" type="ORF">BFP71_00400</name>
</gene>
<dbReference type="EMBL" id="MDGQ01000002">
    <property type="protein sequence ID" value="OEK07499.1"/>
    <property type="molecule type" value="Genomic_DNA"/>
</dbReference>
<dbReference type="AlphaFoldDB" id="A0A1E5T7Z5"/>
<proteinExistence type="predicted"/>
<feature type="domain" description="Outer membrane protein beta-barrel" evidence="1">
    <location>
        <begin position="22"/>
        <end position="172"/>
    </location>
</feature>
<dbReference type="OrthoDB" id="947434at2"/>
<name>A0A1E5T7Z5_9BACT</name>
<dbReference type="Pfam" id="PF13568">
    <property type="entry name" value="OMP_b-brl_2"/>
    <property type="match status" value="1"/>
</dbReference>
<sequence>MKLKTIFFCCLLTLTSIQGFGQEFYTGLRIGYGLAGVQSDGNPQFDLSRRPSTNIALVLNNRFKKSAFGFSIEPGYHLKGTRVDDRELDYRFNFLSTPILLDIYPTEKVKISVGPEFSYLMSAKNRFNDTTKVDLTGTYTRKWEVAGTIGISFALDYFVDFGLRYTAGLTDMVALDPALDTRNLRNQSFQFFFLFKIAN</sequence>
<evidence type="ECO:0000313" key="2">
    <source>
        <dbReference type="EMBL" id="OEK07499.1"/>
    </source>
</evidence>